<evidence type="ECO:0000313" key="1">
    <source>
        <dbReference type="EMBL" id="CAD9085374.1"/>
    </source>
</evidence>
<organism evidence="1">
    <name type="scientific">Percolomonas cosmopolitus</name>
    <dbReference type="NCBI Taxonomy" id="63605"/>
    <lineage>
        <taxon>Eukaryota</taxon>
        <taxon>Discoba</taxon>
        <taxon>Heterolobosea</taxon>
        <taxon>Tetramitia</taxon>
        <taxon>Eutetramitia</taxon>
        <taxon>Percolomonadidae</taxon>
        <taxon>Percolomonas</taxon>
    </lineage>
</organism>
<sequence length="444" mass="50587">MLCHPMSSLAFAPQSFMKPQTQSLHGLWSSLLSTRTNWIIPCLTTVSSSTETWSQRKVHLMCTANNCQPFISLRDGCPLDSFRNWVAFFVHLLKTLGKHLRKPIRLVVDLQFFKFHDSYSPLIHEVIDAMTFFFPSDMWNAFSADSQLIFLNMTTDASAQDTCKDAVDNVLSYIQHAAQLEQHGEVFFLKRIDDLRRHLGMSESGNKVRPQPLLPMLTLQPPRTKYEVQSVTVLGVKPREIVVGPSSILEIDPDTTVVKSEQRMIAIDEVLIGNGGSSKSQEMEVKITFHPVIQSATLFQDLDPHTSEKTYIFGSLEERDRFGSELFESAVASTSYDRVLSQDFELQEKSHVLKVMNSCLLIIEKKHRKTLDLLPLAKLQYARLDDQGPQNVKLKFLDEAEERHIVFARIPVESSLDITPGERLLELLHLALQQIQHVQDEQIQ</sequence>
<dbReference type="AlphaFoldDB" id="A0A7S1KU17"/>
<proteinExistence type="predicted"/>
<protein>
    <submittedName>
        <fullName evidence="1">Uncharacterized protein</fullName>
    </submittedName>
</protein>
<reference evidence="1" key="1">
    <citation type="submission" date="2021-01" db="EMBL/GenBank/DDBJ databases">
        <authorList>
            <person name="Corre E."/>
            <person name="Pelletier E."/>
            <person name="Niang G."/>
            <person name="Scheremetjew M."/>
            <person name="Finn R."/>
            <person name="Kale V."/>
            <person name="Holt S."/>
            <person name="Cochrane G."/>
            <person name="Meng A."/>
            <person name="Brown T."/>
            <person name="Cohen L."/>
        </authorList>
    </citation>
    <scope>NUCLEOTIDE SEQUENCE</scope>
    <source>
        <strain evidence="1">WS</strain>
    </source>
</reference>
<name>A0A7S1KU17_9EUKA</name>
<accession>A0A7S1KU17</accession>
<gene>
    <name evidence="1" type="ORF">PCOS0759_LOCUS8628</name>
</gene>
<dbReference type="EMBL" id="HBGD01010491">
    <property type="protein sequence ID" value="CAD9085374.1"/>
    <property type="molecule type" value="Transcribed_RNA"/>
</dbReference>